<dbReference type="SUPFAM" id="SSF50022">
    <property type="entry name" value="ISP domain"/>
    <property type="match status" value="1"/>
</dbReference>
<feature type="region of interest" description="Disordered" evidence="10">
    <location>
        <begin position="1"/>
        <end position="31"/>
    </location>
</feature>
<keyword evidence="13" id="KW-1185">Reference proteome</keyword>
<comment type="cofactor">
    <cofactor evidence="9">
        <name>[2Fe-2S] cluster</name>
        <dbReference type="ChEBI" id="CHEBI:190135"/>
    </cofactor>
</comment>
<feature type="compositionally biased region" description="Low complexity" evidence="10">
    <location>
        <begin position="1"/>
        <end position="28"/>
    </location>
</feature>
<dbReference type="Gene3D" id="2.102.10.10">
    <property type="entry name" value="Rieske [2Fe-2S] iron-sulphur domain"/>
    <property type="match status" value="1"/>
</dbReference>
<evidence type="ECO:0000256" key="3">
    <source>
        <dbReference type="ARBA" id="ARBA00022714"/>
    </source>
</evidence>
<evidence type="ECO:0000256" key="4">
    <source>
        <dbReference type="ARBA" id="ARBA00022723"/>
    </source>
</evidence>
<protein>
    <recommendedName>
        <fullName evidence="2">Cytochrome bc1 complex Rieske iron-sulfur subunit</fullName>
    </recommendedName>
    <alternativeName>
        <fullName evidence="8">Cytochrome bc1 reductase complex subunit QcrA</fullName>
    </alternativeName>
</protein>
<evidence type="ECO:0000256" key="1">
    <source>
        <dbReference type="ARBA" id="ARBA00002494"/>
    </source>
</evidence>
<organism evidence="12 13">
    <name type="scientific">Brachybacterium nesterenkovii</name>
    <dbReference type="NCBI Taxonomy" id="47847"/>
    <lineage>
        <taxon>Bacteria</taxon>
        <taxon>Bacillati</taxon>
        <taxon>Actinomycetota</taxon>
        <taxon>Actinomycetes</taxon>
        <taxon>Micrococcales</taxon>
        <taxon>Dermabacteraceae</taxon>
        <taxon>Brachybacterium</taxon>
    </lineage>
</organism>
<dbReference type="GO" id="GO:0016020">
    <property type="term" value="C:membrane"/>
    <property type="evidence" value="ECO:0007669"/>
    <property type="project" value="InterPro"/>
</dbReference>
<dbReference type="GO" id="GO:0004497">
    <property type="term" value="F:monooxygenase activity"/>
    <property type="evidence" value="ECO:0007669"/>
    <property type="project" value="UniProtKB-ARBA"/>
</dbReference>
<feature type="domain" description="Rieske" evidence="11">
    <location>
        <begin position="71"/>
        <end position="166"/>
    </location>
</feature>
<keyword evidence="4" id="KW-0479">Metal-binding</keyword>
<dbReference type="EMBL" id="FWFG01000011">
    <property type="protein sequence ID" value="SLM88072.1"/>
    <property type="molecule type" value="Genomic_DNA"/>
</dbReference>
<evidence type="ECO:0000256" key="7">
    <source>
        <dbReference type="ARBA" id="ARBA00023157"/>
    </source>
</evidence>
<dbReference type="InterPro" id="IPR036922">
    <property type="entry name" value="Rieske_2Fe-2S_sf"/>
</dbReference>
<dbReference type="PANTHER" id="PTHR10134">
    <property type="entry name" value="CYTOCHROME B-C1 COMPLEX SUBUNIT RIESKE, MITOCHONDRIAL"/>
    <property type="match status" value="1"/>
</dbReference>
<evidence type="ECO:0000256" key="9">
    <source>
        <dbReference type="ARBA" id="ARBA00034078"/>
    </source>
</evidence>
<dbReference type="AlphaFoldDB" id="A0A1X6WT42"/>
<keyword evidence="7" id="KW-1015">Disulfide bond</keyword>
<evidence type="ECO:0000256" key="6">
    <source>
        <dbReference type="ARBA" id="ARBA00023014"/>
    </source>
</evidence>
<evidence type="ECO:0000256" key="2">
    <source>
        <dbReference type="ARBA" id="ARBA00015816"/>
    </source>
</evidence>
<evidence type="ECO:0000256" key="8">
    <source>
        <dbReference type="ARBA" id="ARBA00029586"/>
    </source>
</evidence>
<evidence type="ECO:0000256" key="5">
    <source>
        <dbReference type="ARBA" id="ARBA00023004"/>
    </source>
</evidence>
<keyword evidence="3" id="KW-0001">2Fe-2S</keyword>
<dbReference type="InterPro" id="IPR017941">
    <property type="entry name" value="Rieske_2Fe-2S"/>
</dbReference>
<dbReference type="GO" id="GO:0046872">
    <property type="term" value="F:metal ion binding"/>
    <property type="evidence" value="ECO:0007669"/>
    <property type="project" value="UniProtKB-KW"/>
</dbReference>
<sequence length="168" mass="16903">MIDPQSSASPASSRPASAAASGDAATPSDRTMTRRRALGALGLGTGAVCGLAACGPEDEGFGNADPVRATDDAIALSELPENATTLVNFGGERPFVAIVRGTGEDITAFSGYCTHQGCAVAMAGEELQCPCHGSTFDAKTGEVLSAPAASPLPPVAVEVDGDVLRRVR</sequence>
<keyword evidence="6" id="KW-0411">Iron-sulfur</keyword>
<dbReference type="InterPro" id="IPR014349">
    <property type="entry name" value="Rieske_Fe-S_prot"/>
</dbReference>
<reference evidence="12 13" key="1">
    <citation type="submission" date="2017-02" db="EMBL/GenBank/DDBJ databases">
        <authorList>
            <person name="Peterson S.W."/>
        </authorList>
    </citation>
    <scope>NUCLEOTIDE SEQUENCE [LARGE SCALE GENOMIC DNA]</scope>
    <source>
        <strain evidence="12 13">CIP104813</strain>
    </source>
</reference>
<gene>
    <name evidence="12" type="ORF">FM110_01015</name>
</gene>
<dbReference type="PRINTS" id="PR00162">
    <property type="entry name" value="RIESKE"/>
</dbReference>
<dbReference type="InterPro" id="IPR005805">
    <property type="entry name" value="Rieske_Fe-S_prot_C"/>
</dbReference>
<evidence type="ECO:0000313" key="12">
    <source>
        <dbReference type="EMBL" id="SLM88072.1"/>
    </source>
</evidence>
<comment type="function">
    <text evidence="1">Iron-sulfur subunit of the cytochrome bc1 complex, an essential component of the respiratory electron transport chain required for ATP synthesis. The bc1 complex catalyzes the oxidation of menaquinol and the reduction of cytochrome c in the respiratory chain. The bc1 complex operates through a Q-cycle mechanism that couples electron transfer to generation of the proton gradient that drives ATP synthesis.</text>
</comment>
<dbReference type="CDD" id="cd03467">
    <property type="entry name" value="Rieske"/>
    <property type="match status" value="1"/>
</dbReference>
<dbReference type="GO" id="GO:0051537">
    <property type="term" value="F:2 iron, 2 sulfur cluster binding"/>
    <property type="evidence" value="ECO:0007669"/>
    <property type="project" value="UniProtKB-KW"/>
</dbReference>
<evidence type="ECO:0000259" key="11">
    <source>
        <dbReference type="PROSITE" id="PS51296"/>
    </source>
</evidence>
<keyword evidence="5" id="KW-0408">Iron</keyword>
<dbReference type="Proteomes" id="UP000195981">
    <property type="component" value="Unassembled WGS sequence"/>
</dbReference>
<dbReference type="PROSITE" id="PS51296">
    <property type="entry name" value="RIESKE"/>
    <property type="match status" value="1"/>
</dbReference>
<dbReference type="GO" id="GO:0016705">
    <property type="term" value="F:oxidoreductase activity, acting on paired donors, with incorporation or reduction of molecular oxygen"/>
    <property type="evidence" value="ECO:0007669"/>
    <property type="project" value="UniProtKB-ARBA"/>
</dbReference>
<dbReference type="Pfam" id="PF00355">
    <property type="entry name" value="Rieske"/>
    <property type="match status" value="1"/>
</dbReference>
<accession>A0A1X6WT42</accession>
<evidence type="ECO:0000313" key="13">
    <source>
        <dbReference type="Proteomes" id="UP000195981"/>
    </source>
</evidence>
<evidence type="ECO:0000256" key="10">
    <source>
        <dbReference type="SAM" id="MobiDB-lite"/>
    </source>
</evidence>
<name>A0A1X6WT42_9MICO</name>
<proteinExistence type="predicted"/>